<keyword evidence="2" id="KW-1185">Reference proteome</keyword>
<dbReference type="EMBL" id="CAUYUJ010014297">
    <property type="protein sequence ID" value="CAK0839488.1"/>
    <property type="molecule type" value="Genomic_DNA"/>
</dbReference>
<proteinExistence type="predicted"/>
<feature type="non-terminal residue" evidence="1">
    <location>
        <position position="1"/>
    </location>
</feature>
<comment type="caution">
    <text evidence="1">The sequence shown here is derived from an EMBL/GenBank/DDBJ whole genome shotgun (WGS) entry which is preliminary data.</text>
</comment>
<evidence type="ECO:0000313" key="2">
    <source>
        <dbReference type="Proteomes" id="UP001189429"/>
    </source>
</evidence>
<reference evidence="1" key="1">
    <citation type="submission" date="2023-10" db="EMBL/GenBank/DDBJ databases">
        <authorList>
            <person name="Chen Y."/>
            <person name="Shah S."/>
            <person name="Dougan E. K."/>
            <person name="Thang M."/>
            <person name="Chan C."/>
        </authorList>
    </citation>
    <scope>NUCLEOTIDE SEQUENCE [LARGE SCALE GENOMIC DNA]</scope>
</reference>
<protein>
    <submittedName>
        <fullName evidence="1">Uncharacterized protein</fullName>
    </submittedName>
</protein>
<gene>
    <name evidence="1" type="ORF">PCOR1329_LOCUS35157</name>
</gene>
<name>A0ABN9T3A6_9DINO</name>
<organism evidence="1 2">
    <name type="scientific">Prorocentrum cordatum</name>
    <dbReference type="NCBI Taxonomy" id="2364126"/>
    <lineage>
        <taxon>Eukaryota</taxon>
        <taxon>Sar</taxon>
        <taxon>Alveolata</taxon>
        <taxon>Dinophyceae</taxon>
        <taxon>Prorocentrales</taxon>
        <taxon>Prorocentraceae</taxon>
        <taxon>Prorocentrum</taxon>
    </lineage>
</organism>
<accession>A0ABN9T3A6</accession>
<sequence length="72" mass="8300">VTWLLESTADEIRNMSMSDNIQQHTRRRHSEIENIFQVANWMRSMPACAPQLDANKAIDVVKFALTMGDPLR</sequence>
<evidence type="ECO:0000313" key="1">
    <source>
        <dbReference type="EMBL" id="CAK0839488.1"/>
    </source>
</evidence>
<feature type="non-terminal residue" evidence="1">
    <location>
        <position position="72"/>
    </location>
</feature>
<dbReference type="Proteomes" id="UP001189429">
    <property type="component" value="Unassembled WGS sequence"/>
</dbReference>